<dbReference type="EMBL" id="BKCJ010441833">
    <property type="protein sequence ID" value="GFA53922.1"/>
    <property type="molecule type" value="Genomic_DNA"/>
</dbReference>
<gene>
    <name evidence="2" type="ORF">Tci_625894</name>
</gene>
<dbReference type="AlphaFoldDB" id="A0A699JU54"/>
<sequence length="295" mass="33278">MMASYFQKDTASTSGSGSLPSNTIANPRGDLKAITTQSGVSYDGPPIPPPFSSLPKVVKRVPKVTKDTVQPSDFILEEIKACLTSKSIPSRIEDTDFDQKEDIRLLEELLNNDPSSSPLPPKELNVEEIKTVMSFIDEPPELELRELPSHLEYAFLEGTNKLPVIISKEIKNEEKSTLLKVLKSYKRAIAWKISDIKGTFQRCMIAIFHDMIEKMMEVFMNDFSVFGDSFSSCLSYLDQMLKRCEDTNLVLNWEKCHFMIKEGIVLGHKISMSRIEVDRAKVDVIAKLLAVILLK</sequence>
<accession>A0A699JU54</accession>
<dbReference type="InterPro" id="IPR043502">
    <property type="entry name" value="DNA/RNA_pol_sf"/>
</dbReference>
<dbReference type="SUPFAM" id="SSF56672">
    <property type="entry name" value="DNA/RNA polymerases"/>
    <property type="match status" value="1"/>
</dbReference>
<evidence type="ECO:0000256" key="1">
    <source>
        <dbReference type="SAM" id="MobiDB-lite"/>
    </source>
</evidence>
<evidence type="ECO:0000313" key="2">
    <source>
        <dbReference type="EMBL" id="GFA53922.1"/>
    </source>
</evidence>
<comment type="caution">
    <text evidence="2">The sequence shown here is derived from an EMBL/GenBank/DDBJ whole genome shotgun (WGS) entry which is preliminary data.</text>
</comment>
<feature type="compositionally biased region" description="Polar residues" evidence="1">
    <location>
        <begin position="7"/>
        <end position="25"/>
    </location>
</feature>
<dbReference type="InterPro" id="IPR053134">
    <property type="entry name" value="RNA-dir_DNA_polymerase"/>
</dbReference>
<reference evidence="2" key="1">
    <citation type="journal article" date="2019" name="Sci. Rep.">
        <title>Draft genome of Tanacetum cinerariifolium, the natural source of mosquito coil.</title>
        <authorList>
            <person name="Yamashiro T."/>
            <person name="Shiraishi A."/>
            <person name="Satake H."/>
            <person name="Nakayama K."/>
        </authorList>
    </citation>
    <scope>NUCLEOTIDE SEQUENCE</scope>
</reference>
<keyword evidence="2" id="KW-0548">Nucleotidyltransferase</keyword>
<dbReference type="PANTHER" id="PTHR24559">
    <property type="entry name" value="TRANSPOSON TY3-I GAG-POL POLYPROTEIN"/>
    <property type="match status" value="1"/>
</dbReference>
<keyword evidence="2" id="KW-0808">Transferase</keyword>
<keyword evidence="2" id="KW-0695">RNA-directed DNA polymerase</keyword>
<organism evidence="2">
    <name type="scientific">Tanacetum cinerariifolium</name>
    <name type="common">Dalmatian daisy</name>
    <name type="synonym">Chrysanthemum cinerariifolium</name>
    <dbReference type="NCBI Taxonomy" id="118510"/>
    <lineage>
        <taxon>Eukaryota</taxon>
        <taxon>Viridiplantae</taxon>
        <taxon>Streptophyta</taxon>
        <taxon>Embryophyta</taxon>
        <taxon>Tracheophyta</taxon>
        <taxon>Spermatophyta</taxon>
        <taxon>Magnoliopsida</taxon>
        <taxon>eudicotyledons</taxon>
        <taxon>Gunneridae</taxon>
        <taxon>Pentapetalae</taxon>
        <taxon>asterids</taxon>
        <taxon>campanulids</taxon>
        <taxon>Asterales</taxon>
        <taxon>Asteraceae</taxon>
        <taxon>Asteroideae</taxon>
        <taxon>Anthemideae</taxon>
        <taxon>Anthemidinae</taxon>
        <taxon>Tanacetum</taxon>
    </lineage>
</organism>
<dbReference type="InterPro" id="IPR043128">
    <property type="entry name" value="Rev_trsase/Diguanyl_cyclase"/>
</dbReference>
<protein>
    <submittedName>
        <fullName evidence="2">Reverse transcriptase domain-containing protein</fullName>
    </submittedName>
</protein>
<dbReference type="Gene3D" id="3.30.70.270">
    <property type="match status" value="1"/>
</dbReference>
<name>A0A699JU54_TANCI</name>
<proteinExistence type="predicted"/>
<dbReference type="GO" id="GO:0003964">
    <property type="term" value="F:RNA-directed DNA polymerase activity"/>
    <property type="evidence" value="ECO:0007669"/>
    <property type="project" value="UniProtKB-KW"/>
</dbReference>
<feature type="region of interest" description="Disordered" evidence="1">
    <location>
        <begin position="1"/>
        <end position="30"/>
    </location>
</feature>
<dbReference type="PANTHER" id="PTHR24559:SF444">
    <property type="entry name" value="REVERSE TRANSCRIPTASE DOMAIN-CONTAINING PROTEIN"/>
    <property type="match status" value="1"/>
</dbReference>